<evidence type="ECO:0000256" key="2">
    <source>
        <dbReference type="ARBA" id="ARBA00012485"/>
    </source>
</evidence>
<sequence length="448" mass="51513">MALFFSANAIRVQLPVSRFYNPLTDYIDFDNDYSAWKNRQDRFAFCQYPFWITLKQKQRILAVDAYRQQRLKVREAYFASLDSGKDASAIFELNIRREHLMEDSLREIPAHEDDLKKKLVVTFQGEEGVDAGGLRKEFFLLLCRQLFDTSFGLFIRDEQSNFCWFNPESAGQSSEFFLLGVVLGLAIYNSTILDVQLPPVLFKKLVGQNCTLADLKVLHPQLWHGLQQLLDYKGDDLEETFCRTFVIERQVGTSKILKTIPLCPNGEDVLVKQSNKREFVSRYCRYILEECCQRQMFHLSRGFHQVAGGNALSLLRAEEIELLVRGSPDALNLDDLKAVCNYEGFPLASKDPLSEPIIIWFWQCFESLDPMQQRALLSFITGSDRIPATGTVDLKFRISVDRYRSSQMLPVAHTCFSQIILPQYESLAETQDKIRLAIREGNVGFTIA</sequence>
<keyword evidence="8" id="KW-1185">Reference proteome</keyword>
<reference evidence="7 8" key="1">
    <citation type="submission" date="2016-07" db="EMBL/GenBank/DDBJ databases">
        <title>Pervasive Adenine N6-methylation of Active Genes in Fungi.</title>
        <authorList>
            <consortium name="DOE Joint Genome Institute"/>
            <person name="Mondo S.J."/>
            <person name="Dannebaum R.O."/>
            <person name="Kuo R.C."/>
            <person name="Labutti K."/>
            <person name="Haridas S."/>
            <person name="Kuo A."/>
            <person name="Salamov A."/>
            <person name="Ahrendt S.R."/>
            <person name="Lipzen A."/>
            <person name="Sullivan W."/>
            <person name="Andreopoulos W.B."/>
            <person name="Clum A."/>
            <person name="Lindquist E."/>
            <person name="Daum C."/>
            <person name="Ramamoorthy G.K."/>
            <person name="Gryganskyi A."/>
            <person name="Culley D."/>
            <person name="Magnuson J.K."/>
            <person name="James T.Y."/>
            <person name="O'Malley M.A."/>
            <person name="Stajich J.E."/>
            <person name="Spatafora J.W."/>
            <person name="Visel A."/>
            <person name="Grigoriev I.V."/>
        </authorList>
    </citation>
    <scope>NUCLEOTIDE SEQUENCE [LARGE SCALE GENOMIC DNA]</scope>
    <source>
        <strain evidence="7 8">12-1054</strain>
    </source>
</reference>
<comment type="caution">
    <text evidence="7">The sequence shown here is derived from an EMBL/GenBank/DDBJ whole genome shotgun (WGS) entry which is preliminary data.</text>
</comment>
<dbReference type="AlphaFoldDB" id="A0A1Y2FB93"/>
<dbReference type="EC" id="2.3.2.26" evidence="2"/>
<dbReference type="EMBL" id="MCFI01000012">
    <property type="protein sequence ID" value="ORY80897.1"/>
    <property type="molecule type" value="Genomic_DNA"/>
</dbReference>
<dbReference type="GeneID" id="63784464"/>
<dbReference type="OrthoDB" id="8068875at2759"/>
<dbReference type="GO" id="GO:0061630">
    <property type="term" value="F:ubiquitin protein ligase activity"/>
    <property type="evidence" value="ECO:0007669"/>
    <property type="project" value="UniProtKB-EC"/>
</dbReference>
<dbReference type="Gene3D" id="3.90.1750.10">
    <property type="entry name" value="Hect, E3 ligase catalytic domains"/>
    <property type="match status" value="1"/>
</dbReference>
<dbReference type="InterPro" id="IPR035983">
    <property type="entry name" value="Hect_E3_ubiquitin_ligase"/>
</dbReference>
<evidence type="ECO:0000256" key="3">
    <source>
        <dbReference type="ARBA" id="ARBA00022679"/>
    </source>
</evidence>
<evidence type="ECO:0000259" key="6">
    <source>
        <dbReference type="PROSITE" id="PS50237"/>
    </source>
</evidence>
<accession>A0A1Y2FB93</accession>
<dbReference type="PANTHER" id="PTHR45700">
    <property type="entry name" value="UBIQUITIN-PROTEIN LIGASE E3C"/>
    <property type="match status" value="1"/>
</dbReference>
<dbReference type="PROSITE" id="PS50237">
    <property type="entry name" value="HECT"/>
    <property type="match status" value="1"/>
</dbReference>
<dbReference type="InterPro" id="IPR000569">
    <property type="entry name" value="HECT_dom"/>
</dbReference>
<dbReference type="STRING" id="56484.A0A1Y2FB93"/>
<keyword evidence="7" id="KW-0436">Ligase</keyword>
<dbReference type="RefSeq" id="XP_040724542.1">
    <property type="nucleotide sequence ID" value="XM_040867865.1"/>
</dbReference>
<evidence type="ECO:0000313" key="7">
    <source>
        <dbReference type="EMBL" id="ORY80897.1"/>
    </source>
</evidence>
<evidence type="ECO:0000313" key="8">
    <source>
        <dbReference type="Proteomes" id="UP000193685"/>
    </source>
</evidence>
<dbReference type="SUPFAM" id="SSF56204">
    <property type="entry name" value="Hect, E3 ligase catalytic domain"/>
    <property type="match status" value="1"/>
</dbReference>
<proteinExistence type="predicted"/>
<dbReference type="OMA" id="FARRINI"/>
<evidence type="ECO:0000256" key="5">
    <source>
        <dbReference type="PROSITE-ProRule" id="PRU00104"/>
    </source>
</evidence>
<dbReference type="CDD" id="cd00078">
    <property type="entry name" value="HECTc"/>
    <property type="match status" value="1"/>
</dbReference>
<dbReference type="GO" id="GO:0000209">
    <property type="term" value="P:protein polyubiquitination"/>
    <property type="evidence" value="ECO:0007669"/>
    <property type="project" value="InterPro"/>
</dbReference>
<name>A0A1Y2FB93_PROLT</name>
<evidence type="ECO:0000256" key="1">
    <source>
        <dbReference type="ARBA" id="ARBA00000885"/>
    </source>
</evidence>
<keyword evidence="4 5" id="KW-0833">Ubl conjugation pathway</keyword>
<feature type="active site" description="Glycyl thioester intermediate" evidence="5">
    <location>
        <position position="415"/>
    </location>
</feature>
<dbReference type="Gene3D" id="3.30.2410.10">
    <property type="entry name" value="Hect, E3 ligase catalytic domain"/>
    <property type="match status" value="1"/>
</dbReference>
<dbReference type="InterPro" id="IPR044611">
    <property type="entry name" value="E3A/B/C-like"/>
</dbReference>
<protein>
    <recommendedName>
        <fullName evidence="2">HECT-type E3 ubiquitin transferase</fullName>
        <ecNumber evidence="2">2.3.2.26</ecNumber>
    </recommendedName>
</protein>
<keyword evidence="3" id="KW-0808">Transferase</keyword>
<gene>
    <name evidence="7" type="ORF">BCR37DRAFT_348673</name>
</gene>
<comment type="catalytic activity">
    <reaction evidence="1">
        <text>S-ubiquitinyl-[E2 ubiquitin-conjugating enzyme]-L-cysteine + [acceptor protein]-L-lysine = [E2 ubiquitin-conjugating enzyme]-L-cysteine + N(6)-ubiquitinyl-[acceptor protein]-L-lysine.</text>
        <dbReference type="EC" id="2.3.2.26"/>
    </reaction>
</comment>
<feature type="domain" description="HECT" evidence="6">
    <location>
        <begin position="111"/>
        <end position="448"/>
    </location>
</feature>
<organism evidence="7 8">
    <name type="scientific">Protomyces lactucae-debilis</name>
    <dbReference type="NCBI Taxonomy" id="2754530"/>
    <lineage>
        <taxon>Eukaryota</taxon>
        <taxon>Fungi</taxon>
        <taxon>Dikarya</taxon>
        <taxon>Ascomycota</taxon>
        <taxon>Taphrinomycotina</taxon>
        <taxon>Taphrinomycetes</taxon>
        <taxon>Taphrinales</taxon>
        <taxon>Protomycetaceae</taxon>
        <taxon>Protomyces</taxon>
    </lineage>
</organism>
<dbReference type="GO" id="GO:0016874">
    <property type="term" value="F:ligase activity"/>
    <property type="evidence" value="ECO:0007669"/>
    <property type="project" value="UniProtKB-KW"/>
</dbReference>
<dbReference type="PANTHER" id="PTHR45700:SF8">
    <property type="entry name" value="HECT-TYPE E3 UBIQUITIN TRANSFERASE"/>
    <property type="match status" value="1"/>
</dbReference>
<dbReference type="Gene3D" id="3.30.2160.10">
    <property type="entry name" value="Hect, E3 ligase catalytic domain"/>
    <property type="match status" value="1"/>
</dbReference>
<dbReference type="Proteomes" id="UP000193685">
    <property type="component" value="Unassembled WGS sequence"/>
</dbReference>
<evidence type="ECO:0000256" key="4">
    <source>
        <dbReference type="ARBA" id="ARBA00022786"/>
    </source>
</evidence>
<dbReference type="SMART" id="SM00119">
    <property type="entry name" value="HECTc"/>
    <property type="match status" value="1"/>
</dbReference>
<dbReference type="Pfam" id="PF00632">
    <property type="entry name" value="HECT"/>
    <property type="match status" value="1"/>
</dbReference>